<dbReference type="PANTHER" id="PTHR43751:SF3">
    <property type="entry name" value="SULFATASE N-TERMINAL DOMAIN-CONTAINING PROTEIN"/>
    <property type="match status" value="1"/>
</dbReference>
<sequence>GCSPQAQYEELAEFGHNPSYHFRGHKADIYEGGHHIPFIVRWPEKIKPGTRSDEVTCLTDLLATCAAIVGDTLPDNAGEDSYSILPAMSGQTRDNTIREATVHHSVNGSFAIRKGKWKLCMCPGSGGWSSPTPQEAKELDLPPVQLYNLETDIGEQNNLVDQYPEIVEELTKLLRDYIRNGRSTPGESQEYVVTEKWTGLDWMKGRSDF</sequence>
<dbReference type="SUPFAM" id="SSF53649">
    <property type="entry name" value="Alkaline phosphatase-like"/>
    <property type="match status" value="1"/>
</dbReference>
<comment type="caution">
    <text evidence="1">The sequence shown here is derived from an EMBL/GenBank/DDBJ whole genome shotgun (WGS) entry which is preliminary data.</text>
</comment>
<dbReference type="Gene3D" id="3.30.1120.10">
    <property type="match status" value="1"/>
</dbReference>
<proteinExistence type="predicted"/>
<feature type="non-terminal residue" evidence="1">
    <location>
        <position position="1"/>
    </location>
</feature>
<gene>
    <name evidence="1" type="ORF">S06H3_32630</name>
</gene>
<dbReference type="AlphaFoldDB" id="X1NK54"/>
<dbReference type="PANTHER" id="PTHR43751">
    <property type="entry name" value="SULFATASE"/>
    <property type="match status" value="1"/>
</dbReference>
<name>X1NK54_9ZZZZ</name>
<evidence type="ECO:0008006" key="2">
    <source>
        <dbReference type="Google" id="ProtNLM"/>
    </source>
</evidence>
<evidence type="ECO:0000313" key="1">
    <source>
        <dbReference type="EMBL" id="GAI30601.1"/>
    </source>
</evidence>
<organism evidence="1">
    <name type="scientific">marine sediment metagenome</name>
    <dbReference type="NCBI Taxonomy" id="412755"/>
    <lineage>
        <taxon>unclassified sequences</taxon>
        <taxon>metagenomes</taxon>
        <taxon>ecological metagenomes</taxon>
    </lineage>
</organism>
<accession>X1NK54</accession>
<dbReference type="Gene3D" id="3.40.720.10">
    <property type="entry name" value="Alkaline Phosphatase, subunit A"/>
    <property type="match status" value="1"/>
</dbReference>
<dbReference type="InterPro" id="IPR052701">
    <property type="entry name" value="GAG_Ulvan_Degrading_Sulfatases"/>
</dbReference>
<reference evidence="1" key="1">
    <citation type="journal article" date="2014" name="Front. Microbiol.">
        <title>High frequency of phylogenetically diverse reductive dehalogenase-homologous genes in deep subseafloor sedimentary metagenomes.</title>
        <authorList>
            <person name="Kawai M."/>
            <person name="Futagami T."/>
            <person name="Toyoda A."/>
            <person name="Takaki Y."/>
            <person name="Nishi S."/>
            <person name="Hori S."/>
            <person name="Arai W."/>
            <person name="Tsubouchi T."/>
            <person name="Morono Y."/>
            <person name="Uchiyama I."/>
            <person name="Ito T."/>
            <person name="Fujiyama A."/>
            <person name="Inagaki F."/>
            <person name="Takami H."/>
        </authorList>
    </citation>
    <scope>NUCLEOTIDE SEQUENCE</scope>
    <source>
        <strain evidence="1">Expedition CK06-06</strain>
    </source>
</reference>
<dbReference type="InterPro" id="IPR017850">
    <property type="entry name" value="Alkaline_phosphatase_core_sf"/>
</dbReference>
<protein>
    <recommendedName>
        <fullName evidence="2">Sulfatase N-terminal domain-containing protein</fullName>
    </recommendedName>
</protein>
<dbReference type="EMBL" id="BARV01019413">
    <property type="protein sequence ID" value="GAI30601.1"/>
    <property type="molecule type" value="Genomic_DNA"/>
</dbReference>